<dbReference type="AlphaFoldDB" id="A0AAE8MJK5"/>
<dbReference type="PANTHER" id="PTHR13182">
    <property type="entry name" value="ZINC FINGER PROTEIN 622"/>
    <property type="match status" value="1"/>
</dbReference>
<comment type="caution">
    <text evidence="3">The sequence shown here is derived from an EMBL/GenBank/DDBJ whole genome shotgun (WGS) entry which is preliminary data.</text>
</comment>
<evidence type="ECO:0000313" key="3">
    <source>
        <dbReference type="EMBL" id="SPJ87087.1"/>
    </source>
</evidence>
<dbReference type="SUPFAM" id="SSF57667">
    <property type="entry name" value="beta-beta-alpha zinc fingers"/>
    <property type="match status" value="1"/>
</dbReference>
<dbReference type="PANTHER" id="PTHR13182:SF8">
    <property type="entry name" value="CYTOPLASMIC 60S SUBUNIT BIOGENESIS FACTOR ZNF622"/>
    <property type="match status" value="1"/>
</dbReference>
<reference evidence="3" key="1">
    <citation type="submission" date="2018-03" db="EMBL/GenBank/DDBJ databases">
        <authorList>
            <person name="Guldener U."/>
        </authorList>
    </citation>
    <scope>NUCLEOTIDE SEQUENCE</scope>
</reference>
<evidence type="ECO:0000313" key="4">
    <source>
        <dbReference type="Proteomes" id="UP001187734"/>
    </source>
</evidence>
<name>A0AAE8MJK5_9HYPO</name>
<dbReference type="InterPro" id="IPR041661">
    <property type="entry name" value="ZN622/Rei1/Reh1_Znf-C2H2"/>
</dbReference>
<dbReference type="EMBL" id="ONZP01000553">
    <property type="protein sequence ID" value="SPJ87087.1"/>
    <property type="molecule type" value="Genomic_DNA"/>
</dbReference>
<organism evidence="3 4">
    <name type="scientific">Fusarium torulosum</name>
    <dbReference type="NCBI Taxonomy" id="33205"/>
    <lineage>
        <taxon>Eukaryota</taxon>
        <taxon>Fungi</taxon>
        <taxon>Dikarya</taxon>
        <taxon>Ascomycota</taxon>
        <taxon>Pezizomycotina</taxon>
        <taxon>Sordariomycetes</taxon>
        <taxon>Hypocreomycetidae</taxon>
        <taxon>Hypocreales</taxon>
        <taxon>Nectriaceae</taxon>
        <taxon>Fusarium</taxon>
    </lineage>
</organism>
<dbReference type="InterPro" id="IPR040025">
    <property type="entry name" value="Znf622/Rei1/Reh1"/>
</dbReference>
<feature type="domain" description="C2H2-type" evidence="2">
    <location>
        <begin position="34"/>
        <end position="56"/>
    </location>
</feature>
<proteinExistence type="predicted"/>
<protein>
    <recommendedName>
        <fullName evidence="2">C2H2-type domain-containing protein</fullName>
    </recommendedName>
</protein>
<dbReference type="PROSITE" id="PS00028">
    <property type="entry name" value="ZINC_FINGER_C2H2_1"/>
    <property type="match status" value="1"/>
</dbReference>
<sequence>MSSMYTSLNPARFLDLPAIQTTEIIIPTIGKRPCATCGVSFDTVEEHQEHAKSPPHLYNLQFRIAVNDVTPHSKLREWSEADKLFNKEAKNLSDNEQTVAEPEEEEEEAPEFNPGSCLFCHHTSSSFDSNLSHMKACHGFSIPYPKCLTVEPENLIWYLHFDIFGSFQCMYCGKQRDTLEAIQHHMQAKDHCRFQMTPEMLELYDAEAMESGGINKPSGRNAKILRRQSGKLLVHRSRSSLSSRMQVRKMMHINKRKSLPAGVYANPRSIRDTETTNPLDFVLRMQRLAITDDKKLLAEATEYHGLMGKIRWKRDLAKSMRLRHKFTAHSELIDDGKNWMRKKKMAVYQDHHLPPRYRHGR</sequence>
<feature type="region of interest" description="Disordered" evidence="1">
    <location>
        <begin position="89"/>
        <end position="111"/>
    </location>
</feature>
<evidence type="ECO:0000259" key="2">
    <source>
        <dbReference type="PROSITE" id="PS00028"/>
    </source>
</evidence>
<dbReference type="InterPro" id="IPR013087">
    <property type="entry name" value="Znf_C2H2_type"/>
</dbReference>
<dbReference type="GO" id="GO:0030687">
    <property type="term" value="C:preribosome, large subunit precursor"/>
    <property type="evidence" value="ECO:0007669"/>
    <property type="project" value="TreeGrafter"/>
</dbReference>
<dbReference type="GO" id="GO:0042273">
    <property type="term" value="P:ribosomal large subunit biogenesis"/>
    <property type="evidence" value="ECO:0007669"/>
    <property type="project" value="TreeGrafter"/>
</dbReference>
<dbReference type="InterPro" id="IPR036236">
    <property type="entry name" value="Znf_C2H2_sf"/>
</dbReference>
<accession>A0AAE8MJK5</accession>
<evidence type="ECO:0000256" key="1">
    <source>
        <dbReference type="SAM" id="MobiDB-lite"/>
    </source>
</evidence>
<keyword evidence="4" id="KW-1185">Reference proteome</keyword>
<dbReference type="SMART" id="SM00355">
    <property type="entry name" value="ZnF_C2H2"/>
    <property type="match status" value="3"/>
</dbReference>
<dbReference type="Proteomes" id="UP001187734">
    <property type="component" value="Unassembled WGS sequence"/>
</dbReference>
<dbReference type="Pfam" id="PF12756">
    <property type="entry name" value="zf-C2H2_2"/>
    <property type="match status" value="1"/>
</dbReference>
<gene>
    <name evidence="3" type="ORF">FTOL_12112</name>
</gene>
<feature type="compositionally biased region" description="Acidic residues" evidence="1">
    <location>
        <begin position="101"/>
        <end position="110"/>
    </location>
</feature>